<evidence type="ECO:0000313" key="2">
    <source>
        <dbReference type="Proteomes" id="UP000036780"/>
    </source>
</evidence>
<sequence>MANDGRLVRLKQIYDEIETLNPEILSDLNKVIRLYSQAQMLIGYLDADALYRYGAVYAERKRVHAEVIQASRGTVAEKESLLRKIIAYRRDERTALEEYKKVNDIYGR</sequence>
<dbReference type="Proteomes" id="UP000036780">
    <property type="component" value="Unassembled WGS sequence"/>
</dbReference>
<gene>
    <name evidence="1" type="ORF">AFK71_02210</name>
</gene>
<proteinExistence type="predicted"/>
<accession>A0A0L0QUV0</accession>
<comment type="caution">
    <text evidence="1">The sequence shown here is derived from an EMBL/GenBank/DDBJ whole genome shotgun (WGS) entry which is preliminary data.</text>
</comment>
<organism evidence="1 2">
    <name type="scientific">Virgibacillus pantothenticus</name>
    <dbReference type="NCBI Taxonomy" id="1473"/>
    <lineage>
        <taxon>Bacteria</taxon>
        <taxon>Bacillati</taxon>
        <taxon>Bacillota</taxon>
        <taxon>Bacilli</taxon>
        <taxon>Bacillales</taxon>
        <taxon>Bacillaceae</taxon>
        <taxon>Virgibacillus</taxon>
    </lineage>
</organism>
<name>A0A0L0QUV0_VIRPA</name>
<evidence type="ECO:0000313" key="1">
    <source>
        <dbReference type="EMBL" id="KNE22455.1"/>
    </source>
</evidence>
<dbReference type="EMBL" id="LGTO01000002">
    <property type="protein sequence ID" value="KNE22455.1"/>
    <property type="molecule type" value="Genomic_DNA"/>
</dbReference>
<dbReference type="PATRIC" id="fig|1473.5.peg.3366"/>
<protein>
    <submittedName>
        <fullName evidence="1">Uncharacterized protein</fullName>
    </submittedName>
</protein>
<keyword evidence="2" id="KW-1185">Reference proteome</keyword>
<reference evidence="2" key="1">
    <citation type="submission" date="2015-07" db="EMBL/GenBank/DDBJ databases">
        <title>Fjat-10053 dsm26.</title>
        <authorList>
            <person name="Liu B."/>
            <person name="Wang J."/>
            <person name="Zhu Y."/>
            <person name="Liu G."/>
            <person name="Chen Q."/>
            <person name="Chen Z."/>
            <person name="Lan J."/>
            <person name="Che J."/>
            <person name="Ge C."/>
            <person name="Shi H."/>
            <person name="Pan Z."/>
            <person name="Liu X."/>
        </authorList>
    </citation>
    <scope>NUCLEOTIDE SEQUENCE [LARGE SCALE GENOMIC DNA]</scope>
    <source>
        <strain evidence="2">DSM 26</strain>
    </source>
</reference>
<dbReference type="AlphaFoldDB" id="A0A0L0QUV0"/>